<sequence>MSAESEEKKITFHYEKHPDYKVVYANGAYGGIGPRGEFKIDLFIEHTKIPDEVTYLLVPDGIGPPVNRKPETPPITREIQMGVIMTIGNAKSIVEWITRHINDYEKAHKEIKNER</sequence>
<proteinExistence type="predicted"/>
<organism evidence="1">
    <name type="scientific">marine sediment metagenome</name>
    <dbReference type="NCBI Taxonomy" id="412755"/>
    <lineage>
        <taxon>unclassified sequences</taxon>
        <taxon>metagenomes</taxon>
        <taxon>ecological metagenomes</taxon>
    </lineage>
</organism>
<name>A0A0F9F0R6_9ZZZZ</name>
<comment type="caution">
    <text evidence="1">The sequence shown here is derived from an EMBL/GenBank/DDBJ whole genome shotgun (WGS) entry which is preliminary data.</text>
</comment>
<gene>
    <name evidence="1" type="ORF">LCGC14_2301630</name>
</gene>
<evidence type="ECO:0000313" key="1">
    <source>
        <dbReference type="EMBL" id="KKL50825.1"/>
    </source>
</evidence>
<protein>
    <submittedName>
        <fullName evidence="1">Uncharacterized protein</fullName>
    </submittedName>
</protein>
<reference evidence="1" key="1">
    <citation type="journal article" date="2015" name="Nature">
        <title>Complex archaea that bridge the gap between prokaryotes and eukaryotes.</title>
        <authorList>
            <person name="Spang A."/>
            <person name="Saw J.H."/>
            <person name="Jorgensen S.L."/>
            <person name="Zaremba-Niedzwiedzka K."/>
            <person name="Martijn J."/>
            <person name="Lind A.E."/>
            <person name="van Eijk R."/>
            <person name="Schleper C."/>
            <person name="Guy L."/>
            <person name="Ettema T.J."/>
        </authorList>
    </citation>
    <scope>NUCLEOTIDE SEQUENCE</scope>
</reference>
<dbReference type="Pfam" id="PF11950">
    <property type="entry name" value="DUF3467"/>
    <property type="match status" value="1"/>
</dbReference>
<dbReference type="EMBL" id="LAZR01032458">
    <property type="protein sequence ID" value="KKL50825.1"/>
    <property type="molecule type" value="Genomic_DNA"/>
</dbReference>
<accession>A0A0F9F0R6</accession>
<dbReference type="InterPro" id="IPR021857">
    <property type="entry name" value="DUF3467"/>
</dbReference>
<dbReference type="AlphaFoldDB" id="A0A0F9F0R6"/>